<keyword evidence="3" id="KW-1185">Reference proteome</keyword>
<feature type="signal peptide" evidence="1">
    <location>
        <begin position="1"/>
        <end position="30"/>
    </location>
</feature>
<gene>
    <name evidence="2" type="ORF">GCM10018785_53750</name>
</gene>
<reference evidence="2" key="1">
    <citation type="journal article" date="2014" name="Int. J. Syst. Evol. Microbiol.">
        <title>Complete genome sequence of Corynebacterium casei LMG S-19264T (=DSM 44701T), isolated from a smear-ripened cheese.</title>
        <authorList>
            <consortium name="US DOE Joint Genome Institute (JGI-PGF)"/>
            <person name="Walter F."/>
            <person name="Albersmeier A."/>
            <person name="Kalinowski J."/>
            <person name="Ruckert C."/>
        </authorList>
    </citation>
    <scope>NUCLEOTIDE SEQUENCE</scope>
    <source>
        <strain evidence="2">JCM 4784</strain>
    </source>
</reference>
<keyword evidence="1" id="KW-0732">Signal</keyword>
<evidence type="ECO:0000256" key="1">
    <source>
        <dbReference type="SAM" id="SignalP"/>
    </source>
</evidence>
<comment type="caution">
    <text evidence="2">The sequence shown here is derived from an EMBL/GenBank/DDBJ whole genome shotgun (WGS) entry which is preliminary data.</text>
</comment>
<proteinExistence type="predicted"/>
<evidence type="ECO:0000313" key="3">
    <source>
        <dbReference type="Proteomes" id="UP000608024"/>
    </source>
</evidence>
<reference evidence="2" key="2">
    <citation type="submission" date="2020-09" db="EMBL/GenBank/DDBJ databases">
        <authorList>
            <person name="Sun Q."/>
            <person name="Ohkuma M."/>
        </authorList>
    </citation>
    <scope>NUCLEOTIDE SEQUENCE</scope>
    <source>
        <strain evidence="2">JCM 4784</strain>
    </source>
</reference>
<protein>
    <submittedName>
        <fullName evidence="2">Uncharacterized protein</fullName>
    </submittedName>
</protein>
<sequence>MLERKKIVTVLAATGLTLGLVSGLHATAQAAPSAAQTKNLAVFEGKKIDLSQNWGAAKACAVWRAMDGVSCFRTTAERDAHAAKLAARMSPAQAAATCTRPLHLYEHNGGRGRDLKFFDKGGAYQNLDRYNFNDQTSSYRTGSCKAHLAEHNGGRGYWYPGNTNANHYESAMRSGWNDRVSSILNY</sequence>
<feature type="chain" id="PRO_5037633678" evidence="1">
    <location>
        <begin position="31"/>
        <end position="186"/>
    </location>
</feature>
<dbReference type="RefSeq" id="WP_190138634.1">
    <property type="nucleotide sequence ID" value="NZ_BNBT01000104.1"/>
</dbReference>
<name>A0A919A0F2_9ACTN</name>
<organism evidence="2 3">
    <name type="scientific">Streptomyces longispororuber</name>
    <dbReference type="NCBI Taxonomy" id="68230"/>
    <lineage>
        <taxon>Bacteria</taxon>
        <taxon>Bacillati</taxon>
        <taxon>Actinomycetota</taxon>
        <taxon>Actinomycetes</taxon>
        <taxon>Kitasatosporales</taxon>
        <taxon>Streptomycetaceae</taxon>
        <taxon>Streptomyces</taxon>
    </lineage>
</organism>
<dbReference type="AlphaFoldDB" id="A0A919A0F2"/>
<dbReference type="Gene3D" id="2.60.20.10">
    <property type="entry name" value="Crystallins"/>
    <property type="match status" value="1"/>
</dbReference>
<dbReference type="EMBL" id="BNBT01000104">
    <property type="protein sequence ID" value="GHE78842.1"/>
    <property type="molecule type" value="Genomic_DNA"/>
</dbReference>
<evidence type="ECO:0000313" key="2">
    <source>
        <dbReference type="EMBL" id="GHE78842.1"/>
    </source>
</evidence>
<accession>A0A919A0F2</accession>
<dbReference type="Proteomes" id="UP000608024">
    <property type="component" value="Unassembled WGS sequence"/>
</dbReference>